<dbReference type="Proteomes" id="UP000546701">
    <property type="component" value="Unassembled WGS sequence"/>
</dbReference>
<protein>
    <submittedName>
        <fullName evidence="1">Uncharacterized protein</fullName>
    </submittedName>
</protein>
<organism evidence="1 2">
    <name type="scientific">Sphingomonas prati</name>
    <dbReference type="NCBI Taxonomy" id="1843237"/>
    <lineage>
        <taxon>Bacteria</taxon>
        <taxon>Pseudomonadati</taxon>
        <taxon>Pseudomonadota</taxon>
        <taxon>Alphaproteobacteria</taxon>
        <taxon>Sphingomonadales</taxon>
        <taxon>Sphingomonadaceae</taxon>
        <taxon>Sphingomonas</taxon>
    </lineage>
</organism>
<comment type="caution">
    <text evidence="1">The sequence shown here is derived from an EMBL/GenBank/DDBJ whole genome shotgun (WGS) entry which is preliminary data.</text>
</comment>
<evidence type="ECO:0000313" key="2">
    <source>
        <dbReference type="Proteomes" id="UP000546701"/>
    </source>
</evidence>
<dbReference type="AlphaFoldDB" id="A0A7W9F0D5"/>
<name>A0A7W9F0D5_9SPHN</name>
<reference evidence="1 2" key="1">
    <citation type="submission" date="2020-08" db="EMBL/GenBank/DDBJ databases">
        <title>Genomic Encyclopedia of Type Strains, Phase IV (KMG-IV): sequencing the most valuable type-strain genomes for metagenomic binning, comparative biology and taxonomic classification.</title>
        <authorList>
            <person name="Goeker M."/>
        </authorList>
    </citation>
    <scope>NUCLEOTIDE SEQUENCE [LARGE SCALE GENOMIC DNA]</scope>
    <source>
        <strain evidence="1 2">DSM 103336</strain>
    </source>
</reference>
<dbReference type="EMBL" id="JACIJR010000002">
    <property type="protein sequence ID" value="MBB5728267.1"/>
    <property type="molecule type" value="Genomic_DNA"/>
</dbReference>
<sequence>MIRQAPPAPSELNAAKKRVAEYIRCWHPDFIVRRDLETILASFEPECGLDTAT</sequence>
<keyword evidence="2" id="KW-1185">Reference proteome</keyword>
<accession>A0A7W9F0D5</accession>
<proteinExistence type="predicted"/>
<gene>
    <name evidence="1" type="ORF">FHS99_000737</name>
</gene>
<evidence type="ECO:0000313" key="1">
    <source>
        <dbReference type="EMBL" id="MBB5728267.1"/>
    </source>
</evidence>